<dbReference type="AlphaFoldDB" id="A0A2J6WHJ6"/>
<feature type="transmembrane region" description="Helical" evidence="1">
    <location>
        <begin position="88"/>
        <end position="107"/>
    </location>
</feature>
<evidence type="ECO:0000313" key="3">
    <source>
        <dbReference type="Proteomes" id="UP000242881"/>
    </source>
</evidence>
<dbReference type="EMBL" id="PNIN01000062">
    <property type="protein sequence ID" value="PMP69827.1"/>
    <property type="molecule type" value="Genomic_DNA"/>
</dbReference>
<reference evidence="2 3" key="1">
    <citation type="submission" date="2018-01" db="EMBL/GenBank/DDBJ databases">
        <title>Metagenomic assembled genomes from two thermal pools in the Uzon Caldera, Kamchatka, Russia.</title>
        <authorList>
            <person name="Wilkins L."/>
            <person name="Ettinger C."/>
        </authorList>
    </citation>
    <scope>NUCLEOTIDE SEQUENCE [LARGE SCALE GENOMIC DNA]</scope>
    <source>
        <strain evidence="2">ZAV-05</strain>
    </source>
</reference>
<comment type="caution">
    <text evidence="2">The sequence shown here is derived from an EMBL/GenBank/DDBJ whole genome shotgun (WGS) entry which is preliminary data.</text>
</comment>
<organism evidence="2 3">
    <name type="scientific">Calditerrivibrio nitroreducens</name>
    <dbReference type="NCBI Taxonomy" id="477976"/>
    <lineage>
        <taxon>Bacteria</taxon>
        <taxon>Pseudomonadati</taxon>
        <taxon>Deferribacterota</taxon>
        <taxon>Deferribacteres</taxon>
        <taxon>Deferribacterales</taxon>
        <taxon>Calditerrivibrionaceae</taxon>
    </lineage>
</organism>
<gene>
    <name evidence="2" type="ORF">C0187_06220</name>
</gene>
<evidence type="ECO:0008006" key="4">
    <source>
        <dbReference type="Google" id="ProtNLM"/>
    </source>
</evidence>
<name>A0A2J6WHJ6_9BACT</name>
<keyword evidence="1" id="KW-1133">Transmembrane helix</keyword>
<evidence type="ECO:0000256" key="1">
    <source>
        <dbReference type="SAM" id="Phobius"/>
    </source>
</evidence>
<sequence length="145" mass="16818">MVCTKYHKFINDFLDNEIDNMNELDLLSHLSSCEECKIYLSNITKIKSNIKESFLNTPHKKNIDLSKSIMNKINSSRTTYKKRASIKLVYKIATLILILSAILIAKYTQNGKNNFAMQEEERMVFEHLEKSQNSYVVNIAYSQGQ</sequence>
<proteinExistence type="predicted"/>
<dbReference type="RefSeq" id="WP_424605571.1">
    <property type="nucleotide sequence ID" value="NZ_JBNAVA010000005.1"/>
</dbReference>
<evidence type="ECO:0000313" key="2">
    <source>
        <dbReference type="EMBL" id="PMP69827.1"/>
    </source>
</evidence>
<dbReference type="Proteomes" id="UP000242881">
    <property type="component" value="Unassembled WGS sequence"/>
</dbReference>
<protein>
    <recommendedName>
        <fullName evidence="4">Zinc-finger domain-containing protein</fullName>
    </recommendedName>
</protein>
<keyword evidence="1" id="KW-0812">Transmembrane</keyword>
<accession>A0A2J6WHJ6</accession>
<keyword evidence="1" id="KW-0472">Membrane</keyword>